<feature type="transmembrane region" description="Helical" evidence="1">
    <location>
        <begin position="51"/>
        <end position="71"/>
    </location>
</feature>
<keyword evidence="1" id="KW-0472">Membrane</keyword>
<dbReference type="RefSeq" id="WP_388630676.1">
    <property type="nucleotide sequence ID" value="NZ_JBIAUT010000010.1"/>
</dbReference>
<evidence type="ECO:0000313" key="2">
    <source>
        <dbReference type="EMBL" id="MFF4219310.1"/>
    </source>
</evidence>
<dbReference type="Proteomes" id="UP001602123">
    <property type="component" value="Unassembled WGS sequence"/>
</dbReference>
<accession>A0ABW6U377</accession>
<proteinExistence type="predicted"/>
<sequence>MTKIWDWLQDVVAGYGYRPTLAGMWLIGLTLLGTLIFSIDEPHRSEPGRGPSFNAIIYTLDLLLPIIDFGQEKAFIPASGLQWFAYLLVALGWLLAITLVAGLTRVLGRS</sequence>
<keyword evidence="3" id="KW-1185">Reference proteome</keyword>
<reference evidence="2 3" key="1">
    <citation type="submission" date="2024-10" db="EMBL/GenBank/DDBJ databases">
        <title>The Natural Products Discovery Center: Release of the First 8490 Sequenced Strains for Exploring Actinobacteria Biosynthetic Diversity.</title>
        <authorList>
            <person name="Kalkreuter E."/>
            <person name="Kautsar S.A."/>
            <person name="Yang D."/>
            <person name="Bader C.D."/>
            <person name="Teijaro C.N."/>
            <person name="Fluegel L."/>
            <person name="Davis C.M."/>
            <person name="Simpson J.R."/>
            <person name="Lauterbach L."/>
            <person name="Steele A.D."/>
            <person name="Gui C."/>
            <person name="Meng S."/>
            <person name="Li G."/>
            <person name="Viehrig K."/>
            <person name="Ye F."/>
            <person name="Su P."/>
            <person name="Kiefer A.F."/>
            <person name="Nichols A."/>
            <person name="Cepeda A.J."/>
            <person name="Yan W."/>
            <person name="Fan B."/>
            <person name="Jiang Y."/>
            <person name="Adhikari A."/>
            <person name="Zheng C.-J."/>
            <person name="Schuster L."/>
            <person name="Cowan T.M."/>
            <person name="Smanski M.J."/>
            <person name="Chevrette M.G."/>
            <person name="De Carvalho L.P.S."/>
            <person name="Shen B."/>
        </authorList>
    </citation>
    <scope>NUCLEOTIDE SEQUENCE [LARGE SCALE GENOMIC DNA]</scope>
    <source>
        <strain evidence="2 3">NPDC001650</strain>
    </source>
</reference>
<protein>
    <recommendedName>
        <fullName evidence="4">YggT family protein</fullName>
    </recommendedName>
</protein>
<name>A0ABW6U377_9ACTN</name>
<dbReference type="EMBL" id="JBIAUT010000010">
    <property type="protein sequence ID" value="MFF4219310.1"/>
    <property type="molecule type" value="Genomic_DNA"/>
</dbReference>
<evidence type="ECO:0000256" key="1">
    <source>
        <dbReference type="SAM" id="Phobius"/>
    </source>
</evidence>
<keyword evidence="1" id="KW-1133">Transmembrane helix</keyword>
<comment type="caution">
    <text evidence="2">The sequence shown here is derived from an EMBL/GenBank/DDBJ whole genome shotgun (WGS) entry which is preliminary data.</text>
</comment>
<gene>
    <name evidence="2" type="ORF">ACFYZM_23935</name>
</gene>
<feature type="transmembrane region" description="Helical" evidence="1">
    <location>
        <begin position="20"/>
        <end position="39"/>
    </location>
</feature>
<feature type="transmembrane region" description="Helical" evidence="1">
    <location>
        <begin position="83"/>
        <end position="107"/>
    </location>
</feature>
<keyword evidence="1" id="KW-0812">Transmembrane</keyword>
<evidence type="ECO:0008006" key="4">
    <source>
        <dbReference type="Google" id="ProtNLM"/>
    </source>
</evidence>
<organism evidence="2 3">
    <name type="scientific">Streptomyces nondiastaticus</name>
    <dbReference type="NCBI Taxonomy" id="3154512"/>
    <lineage>
        <taxon>Bacteria</taxon>
        <taxon>Bacillati</taxon>
        <taxon>Actinomycetota</taxon>
        <taxon>Actinomycetes</taxon>
        <taxon>Kitasatosporales</taxon>
        <taxon>Streptomycetaceae</taxon>
        <taxon>Streptomyces</taxon>
    </lineage>
</organism>
<evidence type="ECO:0000313" key="3">
    <source>
        <dbReference type="Proteomes" id="UP001602123"/>
    </source>
</evidence>